<evidence type="ECO:0000313" key="3">
    <source>
        <dbReference type="Proteomes" id="UP001488838"/>
    </source>
</evidence>
<protein>
    <submittedName>
        <fullName evidence="2">Uncharacterized protein</fullName>
    </submittedName>
</protein>
<feature type="region of interest" description="Disordered" evidence="1">
    <location>
        <begin position="91"/>
        <end position="111"/>
    </location>
</feature>
<evidence type="ECO:0000313" key="2">
    <source>
        <dbReference type="EMBL" id="KAK7803467.1"/>
    </source>
</evidence>
<evidence type="ECO:0000256" key="1">
    <source>
        <dbReference type="SAM" id="MobiDB-lite"/>
    </source>
</evidence>
<dbReference type="EMBL" id="JBBHLL010000418">
    <property type="protein sequence ID" value="KAK7803467.1"/>
    <property type="molecule type" value="Genomic_DNA"/>
</dbReference>
<reference evidence="2 3" key="1">
    <citation type="journal article" date="2023" name="bioRxiv">
        <title>Conserved and derived expression patterns and positive selection on dental genes reveal complex evolutionary context of ever-growing rodent molars.</title>
        <authorList>
            <person name="Calamari Z.T."/>
            <person name="Song A."/>
            <person name="Cohen E."/>
            <person name="Akter M."/>
            <person name="Roy R.D."/>
            <person name="Hallikas O."/>
            <person name="Christensen M.M."/>
            <person name="Li P."/>
            <person name="Marangoni P."/>
            <person name="Jernvall J."/>
            <person name="Klein O.D."/>
        </authorList>
    </citation>
    <scope>NUCLEOTIDE SEQUENCE [LARGE SCALE GENOMIC DNA]</scope>
    <source>
        <strain evidence="2">V071</strain>
    </source>
</reference>
<sequence>MYPETSARCLTKSSSASSPASLLLCAHPQSAQSLVLLRSALSLVLPQSAQSLALLQSALSLVLLQSAQSHASRNVLLCNLLHPASRSAHPRASECFSRHQDQEKRRKSVSHTSTEIFPSHFKACHGYRRILSTLLSPCGILSIYPKYVVGDGSDEDPEASARCLAKSSSASSPASLLLCAHPQSALSLVLPQSTQSLVLPQSAQSLVLPQSAQSLVLLHSAQSHASRNALLCNLLHPASRSAHPRATECFSHHQDQEKRRKSVSHISKVTLPSSLQVCHGYRRIFYTFCSPRVCDVPS</sequence>
<dbReference type="AlphaFoldDB" id="A0AAW0HMV3"/>
<proteinExistence type="predicted"/>
<organism evidence="2 3">
    <name type="scientific">Myodes glareolus</name>
    <name type="common">Bank vole</name>
    <name type="synonym">Clethrionomys glareolus</name>
    <dbReference type="NCBI Taxonomy" id="447135"/>
    <lineage>
        <taxon>Eukaryota</taxon>
        <taxon>Metazoa</taxon>
        <taxon>Chordata</taxon>
        <taxon>Craniata</taxon>
        <taxon>Vertebrata</taxon>
        <taxon>Euteleostomi</taxon>
        <taxon>Mammalia</taxon>
        <taxon>Eutheria</taxon>
        <taxon>Euarchontoglires</taxon>
        <taxon>Glires</taxon>
        <taxon>Rodentia</taxon>
        <taxon>Myomorpha</taxon>
        <taxon>Muroidea</taxon>
        <taxon>Cricetidae</taxon>
        <taxon>Arvicolinae</taxon>
        <taxon>Myodes</taxon>
    </lineage>
</organism>
<comment type="caution">
    <text evidence="2">The sequence shown here is derived from an EMBL/GenBank/DDBJ whole genome shotgun (WGS) entry which is preliminary data.</text>
</comment>
<name>A0AAW0HMV3_MYOGA</name>
<dbReference type="Proteomes" id="UP001488838">
    <property type="component" value="Unassembled WGS sequence"/>
</dbReference>
<feature type="region of interest" description="Disordered" evidence="1">
    <location>
        <begin position="246"/>
        <end position="265"/>
    </location>
</feature>
<keyword evidence="3" id="KW-1185">Reference proteome</keyword>
<gene>
    <name evidence="2" type="ORF">U0070_011942</name>
</gene>
<accession>A0AAW0HMV3</accession>